<dbReference type="EMBL" id="JANVFT010000037">
    <property type="protein sequence ID" value="KAJ4492506.1"/>
    <property type="molecule type" value="Genomic_DNA"/>
</dbReference>
<proteinExistence type="predicted"/>
<accession>A0ABQ8VGA1</accession>
<organism evidence="1 2">
    <name type="scientific">Lentinula lateritia</name>
    <dbReference type="NCBI Taxonomy" id="40482"/>
    <lineage>
        <taxon>Eukaryota</taxon>
        <taxon>Fungi</taxon>
        <taxon>Dikarya</taxon>
        <taxon>Basidiomycota</taxon>
        <taxon>Agaricomycotina</taxon>
        <taxon>Agaricomycetes</taxon>
        <taxon>Agaricomycetidae</taxon>
        <taxon>Agaricales</taxon>
        <taxon>Marasmiineae</taxon>
        <taxon>Omphalotaceae</taxon>
        <taxon>Lentinula</taxon>
    </lineage>
</organism>
<gene>
    <name evidence="1" type="ORF">C8R41DRAFT_919819</name>
</gene>
<evidence type="ECO:0000313" key="2">
    <source>
        <dbReference type="Proteomes" id="UP001150217"/>
    </source>
</evidence>
<name>A0ABQ8VGA1_9AGAR</name>
<reference evidence="1" key="1">
    <citation type="submission" date="2022-08" db="EMBL/GenBank/DDBJ databases">
        <title>A Global Phylogenomic Analysis of the Shiitake Genus Lentinula.</title>
        <authorList>
            <consortium name="DOE Joint Genome Institute"/>
            <person name="Sierra-Patev S."/>
            <person name="Min B."/>
            <person name="Naranjo-Ortiz M."/>
            <person name="Looney B."/>
            <person name="Konkel Z."/>
            <person name="Slot J.C."/>
            <person name="Sakamoto Y."/>
            <person name="Steenwyk J.L."/>
            <person name="Rokas A."/>
            <person name="Carro J."/>
            <person name="Camarero S."/>
            <person name="Ferreira P."/>
            <person name="Molpeceres G."/>
            <person name="Ruiz-Duenas F.J."/>
            <person name="Serrano A."/>
            <person name="Henrissat B."/>
            <person name="Drula E."/>
            <person name="Hughes K.W."/>
            <person name="Mata J.L."/>
            <person name="Ishikawa N.K."/>
            <person name="Vargas-Isla R."/>
            <person name="Ushijima S."/>
            <person name="Smith C.A."/>
            <person name="Ahrendt S."/>
            <person name="Andreopoulos W."/>
            <person name="He G."/>
            <person name="Labutti K."/>
            <person name="Lipzen A."/>
            <person name="Ng V."/>
            <person name="Riley R."/>
            <person name="Sandor L."/>
            <person name="Barry K."/>
            <person name="Martinez A.T."/>
            <person name="Xiao Y."/>
            <person name="Gibbons J.G."/>
            <person name="Terashima K."/>
            <person name="Grigoriev I.V."/>
            <person name="Hibbett D.S."/>
        </authorList>
    </citation>
    <scope>NUCLEOTIDE SEQUENCE</scope>
    <source>
        <strain evidence="1">RHP3577 ss4</strain>
    </source>
</reference>
<dbReference type="Proteomes" id="UP001150217">
    <property type="component" value="Unassembled WGS sequence"/>
</dbReference>
<evidence type="ECO:0000313" key="1">
    <source>
        <dbReference type="EMBL" id="KAJ4492506.1"/>
    </source>
</evidence>
<protein>
    <submittedName>
        <fullName evidence="1">Uncharacterized protein</fullName>
    </submittedName>
</protein>
<sequence length="152" mass="16793">MASSFPCPPLLSSEVFVDDTDPCLIYSTGWVNGGTPGLECEGTTHGSRNDPQPSTVTFTFDGVGVGILEACTTMTDLQHLSINWTICVTLSSRFQQMGWIITEFNSTAHRRWTLEITHWLCSYPQHLAPLRGSGLTMLSIPQPPQLRHFPPT</sequence>
<comment type="caution">
    <text evidence="1">The sequence shown here is derived from an EMBL/GenBank/DDBJ whole genome shotgun (WGS) entry which is preliminary data.</text>
</comment>
<keyword evidence="2" id="KW-1185">Reference proteome</keyword>